<organism evidence="1 2">
    <name type="scientific">Vulcanisaeta souniana JCM 11219</name>
    <dbReference type="NCBI Taxonomy" id="1293586"/>
    <lineage>
        <taxon>Archaea</taxon>
        <taxon>Thermoproteota</taxon>
        <taxon>Thermoprotei</taxon>
        <taxon>Thermoproteales</taxon>
        <taxon>Thermoproteaceae</taxon>
        <taxon>Vulcanisaeta</taxon>
    </lineage>
</organism>
<comment type="caution">
    <text evidence="1">The sequence shown here is derived from an EMBL/GenBank/DDBJ whole genome shotgun (WGS) entry which is preliminary data.</text>
</comment>
<dbReference type="AlphaFoldDB" id="A0A830EFD7"/>
<gene>
    <name evidence="1" type="ORF">GCM10007112_05390</name>
</gene>
<evidence type="ECO:0000313" key="2">
    <source>
        <dbReference type="Proteomes" id="UP000657075"/>
    </source>
</evidence>
<evidence type="ECO:0000313" key="1">
    <source>
        <dbReference type="EMBL" id="GGI71525.1"/>
    </source>
</evidence>
<protein>
    <submittedName>
        <fullName evidence="1">Uncharacterized protein</fullName>
    </submittedName>
</protein>
<name>A0A830EFD7_9CREN</name>
<sequence>MVLMYNYLDLDFEITSMKPMVIKALVDDEELTITALPVVLNERLRSLVVDVNTDKETQESQELNTGTIYGAVIEWQIHETRHQ</sequence>
<reference evidence="1" key="2">
    <citation type="submission" date="2020-09" db="EMBL/GenBank/DDBJ databases">
        <authorList>
            <person name="Sun Q."/>
            <person name="Ohkuma M."/>
        </authorList>
    </citation>
    <scope>NUCLEOTIDE SEQUENCE</scope>
    <source>
        <strain evidence="1">JCM 11219</strain>
    </source>
</reference>
<reference evidence="1" key="1">
    <citation type="journal article" date="2014" name="Int. J. Syst. Evol. Microbiol.">
        <title>Complete genome sequence of Corynebacterium casei LMG S-19264T (=DSM 44701T), isolated from a smear-ripened cheese.</title>
        <authorList>
            <consortium name="US DOE Joint Genome Institute (JGI-PGF)"/>
            <person name="Walter F."/>
            <person name="Albersmeier A."/>
            <person name="Kalinowski J."/>
            <person name="Ruckert C."/>
        </authorList>
    </citation>
    <scope>NUCLEOTIDE SEQUENCE</scope>
    <source>
        <strain evidence="1">JCM 11219</strain>
    </source>
</reference>
<proteinExistence type="predicted"/>
<dbReference type="EMBL" id="BMNM01000001">
    <property type="protein sequence ID" value="GGI71525.1"/>
    <property type="molecule type" value="Genomic_DNA"/>
</dbReference>
<accession>A0A830EFD7</accession>
<dbReference type="Proteomes" id="UP000657075">
    <property type="component" value="Unassembled WGS sequence"/>
</dbReference>